<dbReference type="KEGG" id="theu:HPC62_05590"/>
<dbReference type="PROSITE" id="PS50929">
    <property type="entry name" value="ABC_TM1F"/>
    <property type="match status" value="1"/>
</dbReference>
<keyword evidence="7" id="KW-0067">ATP-binding</keyword>
<dbReference type="SMART" id="SM00382">
    <property type="entry name" value="AAA"/>
    <property type="match status" value="1"/>
</dbReference>
<keyword evidence="9 10" id="KW-0472">Membrane</keyword>
<sequence length="734" mass="80852">MPRYPLILQHSREDCGVACLASIAKHYGRTVSFTRIREAIGTGQLGTTMLGLRRGAESLGFRAQSVVASDEVLEALDRMPLPAILHWQGNHWVVLYGQRGDARNDPYGNRPQDGFVIADPAVGLRFLSGAELLAGWANGVILLLEPDPERFFSQPNDPTVTLAQLWQRIRPYRWVLLQVMICASLIGLLSLASPMFLQILTDEVLLPAEETGALPEQRRMLLGIVAAVMLLYLLRSGLSLAADLLIARFAQRLELGFVLEFGQQVLRLPLTYYETRRSGEVVSRLRDIEEINRLVSDAVVSLPSTLLVAVVSFGLMLFYSWRLTLVAVLVAIAMTLSTIWFQPVLRQKTRAAMVLETENQGVLVETFKGALTLKVLDARSPFWEELQQRFRRLAALLLETMQIGIINSNFSALMSDLGNALLLGIGGLLVFSQDLSVGQLLAFTTLNRNGVALVDLLVNYVDDGARVQTANARLHEVIAATPEAERLDKPWKTLADDAAIACDGVSFFYPGRVELLKDFSLTIPGGQAIALIGRTGCGKSTLAKVIAGLHSPQSGTVRIGNDALQDLSLACVRRQVILVPQDSFFWSRSIVENFRLAQPQVTQSDIQTACQMTGADDFIQKLPDRYQTILGEFGSTLSGGQRQRLAIARALLADPPILILDESTSGLDPVSESELLDKLLWQRRGKTTILISHRPNVIALADWVVFLEEGRLKLAGTMEDVRSQAGDHLNFLTV</sequence>
<keyword evidence="6" id="KW-0788">Thiol protease</keyword>
<dbReference type="Pfam" id="PF03412">
    <property type="entry name" value="Peptidase_C39"/>
    <property type="match status" value="1"/>
</dbReference>
<dbReference type="PROSITE" id="PS00211">
    <property type="entry name" value="ABC_TRANSPORTER_1"/>
    <property type="match status" value="1"/>
</dbReference>
<organism evidence="14 15">
    <name type="scientific">Thermoleptolyngbya sichuanensis A183</name>
    <dbReference type="NCBI Taxonomy" id="2737172"/>
    <lineage>
        <taxon>Bacteria</taxon>
        <taxon>Bacillati</taxon>
        <taxon>Cyanobacteriota</taxon>
        <taxon>Cyanophyceae</taxon>
        <taxon>Oculatellales</taxon>
        <taxon>Oculatellaceae</taxon>
        <taxon>Thermoleptolyngbya</taxon>
        <taxon>Thermoleptolyngbya sichuanensis</taxon>
    </lineage>
</organism>
<dbReference type="Pfam" id="PF00664">
    <property type="entry name" value="ABC_membrane"/>
    <property type="match status" value="1"/>
</dbReference>
<proteinExistence type="predicted"/>
<keyword evidence="5" id="KW-0547">Nucleotide-binding</keyword>
<feature type="transmembrane region" description="Helical" evidence="10">
    <location>
        <begin position="174"/>
        <end position="200"/>
    </location>
</feature>
<feature type="transmembrane region" description="Helical" evidence="10">
    <location>
        <begin position="420"/>
        <end position="443"/>
    </location>
</feature>
<gene>
    <name evidence="14" type="ORF">HPC62_05590</name>
</gene>
<dbReference type="GO" id="GO:0140359">
    <property type="term" value="F:ABC-type transporter activity"/>
    <property type="evidence" value="ECO:0007669"/>
    <property type="project" value="InterPro"/>
</dbReference>
<dbReference type="GO" id="GO:0034040">
    <property type="term" value="F:ATPase-coupled lipid transmembrane transporter activity"/>
    <property type="evidence" value="ECO:0007669"/>
    <property type="project" value="TreeGrafter"/>
</dbReference>
<dbReference type="InterPro" id="IPR005074">
    <property type="entry name" value="Peptidase_C39"/>
</dbReference>
<keyword evidence="4 10" id="KW-0812">Transmembrane</keyword>
<dbReference type="GO" id="GO:0016887">
    <property type="term" value="F:ATP hydrolysis activity"/>
    <property type="evidence" value="ECO:0007669"/>
    <property type="project" value="InterPro"/>
</dbReference>
<dbReference type="PROSITE" id="PS50893">
    <property type="entry name" value="ABC_TRANSPORTER_2"/>
    <property type="match status" value="1"/>
</dbReference>
<feature type="transmembrane region" description="Helical" evidence="10">
    <location>
        <begin position="325"/>
        <end position="345"/>
    </location>
</feature>
<dbReference type="InterPro" id="IPR003593">
    <property type="entry name" value="AAA+_ATPase"/>
</dbReference>
<feature type="domain" description="ABC transporter" evidence="11">
    <location>
        <begin position="500"/>
        <end position="734"/>
    </location>
</feature>
<accession>A0A6M8BGL1</accession>
<evidence type="ECO:0000313" key="14">
    <source>
        <dbReference type="EMBL" id="QKD81735.1"/>
    </source>
</evidence>
<dbReference type="PANTHER" id="PTHR24221:SF646">
    <property type="entry name" value="HAEMOLYSIN SECRETION ATP-BINDING PROTEIN"/>
    <property type="match status" value="1"/>
</dbReference>
<reference evidence="14 15" key="1">
    <citation type="submission" date="2020-05" db="EMBL/GenBank/DDBJ databases">
        <title>Complete genome sequence of of a novel Thermoleptolyngbya strain isolated from hot springs of Ganzi, Sichuan China.</title>
        <authorList>
            <person name="Tang J."/>
            <person name="Daroch M."/>
            <person name="Li L."/>
            <person name="Waleron K."/>
            <person name="Waleron M."/>
            <person name="Waleron M."/>
        </authorList>
    </citation>
    <scope>NUCLEOTIDE SEQUENCE [LARGE SCALE GENOMIC DNA]</scope>
    <source>
        <strain evidence="14 15">PKUAC-SCTA183</strain>
    </source>
</reference>
<evidence type="ECO:0000256" key="10">
    <source>
        <dbReference type="SAM" id="Phobius"/>
    </source>
</evidence>
<dbReference type="PANTHER" id="PTHR24221">
    <property type="entry name" value="ATP-BINDING CASSETTE SUB-FAMILY B"/>
    <property type="match status" value="1"/>
</dbReference>
<dbReference type="CDD" id="cd02418">
    <property type="entry name" value="Peptidase_C39B"/>
    <property type="match status" value="1"/>
</dbReference>
<name>A0A6M8BGL1_9CYAN</name>
<dbReference type="GO" id="GO:0006508">
    <property type="term" value="P:proteolysis"/>
    <property type="evidence" value="ECO:0007669"/>
    <property type="project" value="InterPro"/>
</dbReference>
<dbReference type="InterPro" id="IPR017871">
    <property type="entry name" value="ABC_transporter-like_CS"/>
</dbReference>
<keyword evidence="2" id="KW-0813">Transport</keyword>
<dbReference type="EMBL" id="CP053661">
    <property type="protein sequence ID" value="QKD81735.1"/>
    <property type="molecule type" value="Genomic_DNA"/>
</dbReference>
<evidence type="ECO:0000256" key="9">
    <source>
        <dbReference type="ARBA" id="ARBA00023136"/>
    </source>
</evidence>
<evidence type="ECO:0000256" key="3">
    <source>
        <dbReference type="ARBA" id="ARBA00022475"/>
    </source>
</evidence>
<comment type="subcellular location">
    <subcellularLocation>
        <location evidence="1">Cell membrane</location>
        <topology evidence="1">Multi-pass membrane protein</topology>
    </subcellularLocation>
</comment>
<dbReference type="InterPro" id="IPR027417">
    <property type="entry name" value="P-loop_NTPase"/>
</dbReference>
<evidence type="ECO:0000256" key="1">
    <source>
        <dbReference type="ARBA" id="ARBA00004651"/>
    </source>
</evidence>
<dbReference type="FunFam" id="3.40.50.300:FF:000299">
    <property type="entry name" value="ABC transporter ATP-binding protein/permease"/>
    <property type="match status" value="1"/>
</dbReference>
<feature type="domain" description="Peptidase C39" evidence="13">
    <location>
        <begin position="9"/>
        <end position="143"/>
    </location>
</feature>
<evidence type="ECO:0000259" key="12">
    <source>
        <dbReference type="PROSITE" id="PS50929"/>
    </source>
</evidence>
<evidence type="ECO:0000256" key="5">
    <source>
        <dbReference type="ARBA" id="ARBA00022741"/>
    </source>
</evidence>
<dbReference type="Gene3D" id="1.20.1560.10">
    <property type="entry name" value="ABC transporter type 1, transmembrane domain"/>
    <property type="match status" value="1"/>
</dbReference>
<dbReference type="RefSeq" id="WP_172354126.1">
    <property type="nucleotide sequence ID" value="NZ_CP053661.1"/>
</dbReference>
<dbReference type="Pfam" id="PF00005">
    <property type="entry name" value="ABC_tran"/>
    <property type="match status" value="1"/>
</dbReference>
<dbReference type="Gene3D" id="3.90.70.10">
    <property type="entry name" value="Cysteine proteinases"/>
    <property type="match status" value="1"/>
</dbReference>
<evidence type="ECO:0000256" key="8">
    <source>
        <dbReference type="ARBA" id="ARBA00022989"/>
    </source>
</evidence>
<dbReference type="Proteomes" id="UP000505210">
    <property type="component" value="Chromosome"/>
</dbReference>
<keyword evidence="6" id="KW-0378">Hydrolase</keyword>
<feature type="domain" description="ABC transmembrane type-1" evidence="12">
    <location>
        <begin position="179"/>
        <end position="466"/>
    </location>
</feature>
<dbReference type="InterPro" id="IPR036640">
    <property type="entry name" value="ABC1_TM_sf"/>
</dbReference>
<keyword evidence="3" id="KW-1003">Cell membrane</keyword>
<keyword evidence="8 10" id="KW-1133">Transmembrane helix</keyword>
<dbReference type="Gene3D" id="3.40.50.300">
    <property type="entry name" value="P-loop containing nucleotide triphosphate hydrolases"/>
    <property type="match status" value="1"/>
</dbReference>
<keyword evidence="6" id="KW-0645">Protease</keyword>
<evidence type="ECO:0000256" key="6">
    <source>
        <dbReference type="ARBA" id="ARBA00022807"/>
    </source>
</evidence>
<protein>
    <submittedName>
        <fullName evidence="14">Peptidase domain-containing ABC transporter</fullName>
    </submittedName>
</protein>
<evidence type="ECO:0000259" key="13">
    <source>
        <dbReference type="PROSITE" id="PS50990"/>
    </source>
</evidence>
<dbReference type="GO" id="GO:0005524">
    <property type="term" value="F:ATP binding"/>
    <property type="evidence" value="ECO:0007669"/>
    <property type="project" value="UniProtKB-KW"/>
</dbReference>
<evidence type="ECO:0000256" key="7">
    <source>
        <dbReference type="ARBA" id="ARBA00022840"/>
    </source>
</evidence>
<evidence type="ECO:0000313" key="15">
    <source>
        <dbReference type="Proteomes" id="UP000505210"/>
    </source>
</evidence>
<dbReference type="GO" id="GO:0008234">
    <property type="term" value="F:cysteine-type peptidase activity"/>
    <property type="evidence" value="ECO:0007669"/>
    <property type="project" value="UniProtKB-KW"/>
</dbReference>
<evidence type="ECO:0000256" key="4">
    <source>
        <dbReference type="ARBA" id="ARBA00022692"/>
    </source>
</evidence>
<feature type="transmembrane region" description="Helical" evidence="10">
    <location>
        <begin position="220"/>
        <end position="246"/>
    </location>
</feature>
<evidence type="ECO:0000256" key="2">
    <source>
        <dbReference type="ARBA" id="ARBA00022448"/>
    </source>
</evidence>
<dbReference type="CDD" id="cd18570">
    <property type="entry name" value="ABC_6TM_PCAT1_LagD_like"/>
    <property type="match status" value="1"/>
</dbReference>
<dbReference type="SUPFAM" id="SSF90123">
    <property type="entry name" value="ABC transporter transmembrane region"/>
    <property type="match status" value="1"/>
</dbReference>
<feature type="transmembrane region" description="Helical" evidence="10">
    <location>
        <begin position="294"/>
        <end position="319"/>
    </location>
</feature>
<dbReference type="PROSITE" id="PS50990">
    <property type="entry name" value="PEPTIDASE_C39"/>
    <property type="match status" value="1"/>
</dbReference>
<dbReference type="InterPro" id="IPR003439">
    <property type="entry name" value="ABC_transporter-like_ATP-bd"/>
</dbReference>
<dbReference type="SUPFAM" id="SSF52540">
    <property type="entry name" value="P-loop containing nucleoside triphosphate hydrolases"/>
    <property type="match status" value="1"/>
</dbReference>
<dbReference type="InterPro" id="IPR011527">
    <property type="entry name" value="ABC1_TM_dom"/>
</dbReference>
<keyword evidence="15" id="KW-1185">Reference proteome</keyword>
<evidence type="ECO:0000259" key="11">
    <source>
        <dbReference type="PROSITE" id="PS50893"/>
    </source>
</evidence>
<dbReference type="InterPro" id="IPR039421">
    <property type="entry name" value="Type_1_exporter"/>
</dbReference>
<dbReference type="AlphaFoldDB" id="A0A6M8BGL1"/>
<dbReference type="GO" id="GO:0005886">
    <property type="term" value="C:plasma membrane"/>
    <property type="evidence" value="ECO:0007669"/>
    <property type="project" value="UniProtKB-SubCell"/>
</dbReference>